<dbReference type="EMBL" id="LNIX01000013">
    <property type="protein sequence ID" value="OXA47392.1"/>
    <property type="molecule type" value="Genomic_DNA"/>
</dbReference>
<comment type="caution">
    <text evidence="2">The sequence shown here is derived from an EMBL/GenBank/DDBJ whole genome shotgun (WGS) entry which is preliminary data.</text>
</comment>
<accession>A0A226DPE3</accession>
<evidence type="ECO:0000313" key="2">
    <source>
        <dbReference type="EMBL" id="OXA47392.1"/>
    </source>
</evidence>
<keyword evidence="3" id="KW-1185">Reference proteome</keyword>
<feature type="coiled-coil region" evidence="1">
    <location>
        <begin position="269"/>
        <end position="296"/>
    </location>
</feature>
<organism evidence="2 3">
    <name type="scientific">Folsomia candida</name>
    <name type="common">Springtail</name>
    <dbReference type="NCBI Taxonomy" id="158441"/>
    <lineage>
        <taxon>Eukaryota</taxon>
        <taxon>Metazoa</taxon>
        <taxon>Ecdysozoa</taxon>
        <taxon>Arthropoda</taxon>
        <taxon>Hexapoda</taxon>
        <taxon>Collembola</taxon>
        <taxon>Entomobryomorpha</taxon>
        <taxon>Isotomoidea</taxon>
        <taxon>Isotomidae</taxon>
        <taxon>Proisotominae</taxon>
        <taxon>Folsomia</taxon>
    </lineage>
</organism>
<dbReference type="AlphaFoldDB" id="A0A226DPE3"/>
<proteinExistence type="predicted"/>
<protein>
    <submittedName>
        <fullName evidence="2">Uncharacterized protein</fullName>
    </submittedName>
</protein>
<dbReference type="PANTHER" id="PTHR33324:SF2">
    <property type="entry name" value="MYB_SANT-LIKE DNA-BINDING DOMAIN-CONTAINING PROTEIN"/>
    <property type="match status" value="1"/>
</dbReference>
<gene>
    <name evidence="2" type="ORF">Fcan01_18016</name>
</gene>
<sequence>MPPKANKSKNVVGDGRREWPDHEKKVTLQYLIDSIQSGLIIEKPTASIYYAKLQDKIGLKDVTPTQIKNVVKNLKKSYDSIIAWRNKTGEGIVDESYVREYILKKCPLFDLLDEIYGTRASVSPPFLHETNDEDNSERTVTEDDSVIITEEDLLDVNGGISSRSVIEESESPPPRDEVMTPTLPSTTKIAKREPVILKRKAPITTSMGLIAAASKQRSDLAVQRLEFEREAFDRKEKMDLQSLDLQKEEMQLKKEIELGKLDIEREKNKSQHEVNMKQLSIQEQKLKNEEMKLQLELLKYSNINK</sequence>
<dbReference type="OMA" id="REWPDHE"/>
<evidence type="ECO:0000313" key="3">
    <source>
        <dbReference type="Proteomes" id="UP000198287"/>
    </source>
</evidence>
<reference evidence="2 3" key="1">
    <citation type="submission" date="2015-12" db="EMBL/GenBank/DDBJ databases">
        <title>The genome of Folsomia candida.</title>
        <authorList>
            <person name="Faddeeva A."/>
            <person name="Derks M.F."/>
            <person name="Anvar Y."/>
            <person name="Smit S."/>
            <person name="Van Straalen N."/>
            <person name="Roelofs D."/>
        </authorList>
    </citation>
    <scope>NUCLEOTIDE SEQUENCE [LARGE SCALE GENOMIC DNA]</scope>
    <source>
        <strain evidence="2 3">VU population</strain>
        <tissue evidence="2">Whole body</tissue>
    </source>
</reference>
<name>A0A226DPE3_FOLCA</name>
<dbReference type="PANTHER" id="PTHR33324">
    <property type="entry name" value="EXPRESSED PROTEIN"/>
    <property type="match status" value="1"/>
</dbReference>
<keyword evidence="1" id="KW-0175">Coiled coil</keyword>
<dbReference type="Proteomes" id="UP000198287">
    <property type="component" value="Unassembled WGS sequence"/>
</dbReference>
<evidence type="ECO:0000256" key="1">
    <source>
        <dbReference type="SAM" id="Coils"/>
    </source>
</evidence>